<dbReference type="Pfam" id="PF14378">
    <property type="entry name" value="PAP2_3"/>
    <property type="match status" value="1"/>
</dbReference>
<dbReference type="Proteomes" id="UP000221020">
    <property type="component" value="Unassembled WGS sequence"/>
</dbReference>
<comment type="caution">
    <text evidence="3">The sequence shown here is derived from an EMBL/GenBank/DDBJ whole genome shotgun (WGS) entry which is preliminary data.</text>
</comment>
<keyword evidence="1" id="KW-1133">Transmembrane helix</keyword>
<feature type="transmembrane region" description="Helical" evidence="1">
    <location>
        <begin position="126"/>
        <end position="147"/>
    </location>
</feature>
<evidence type="ECO:0000259" key="2">
    <source>
        <dbReference type="Pfam" id="PF14378"/>
    </source>
</evidence>
<gene>
    <name evidence="3" type="ORF">CON65_09845</name>
</gene>
<feature type="domain" description="Inositolphosphotransferase Aur1/Ipt1" evidence="2">
    <location>
        <begin position="56"/>
        <end position="190"/>
    </location>
</feature>
<dbReference type="GO" id="GO:0016020">
    <property type="term" value="C:membrane"/>
    <property type="evidence" value="ECO:0007669"/>
    <property type="project" value="UniProtKB-SubCell"/>
</dbReference>
<sequence length="217" mass="25039">MKKSKLSSFLPLSYILLLVLVSPLYDVLNKSGVHAVDVTTIVDDWIPFVKAFIIPYLLWFPYLYGALIYYCFTDRKQYYVALSSVILGKLTCFSIYYFWQTTVPRPTVVGTDAFSELVRYIYSIDQPVNCFPSIHVLTTFVIMLVAYKRREQHIWEYLILTFFGTLIILSTLFTKQHAFLDAVSGMAVASTLYFGVQLLLVNRKDTVTIPARQTYKL</sequence>
<feature type="transmembrane region" description="Helical" evidence="1">
    <location>
        <begin position="154"/>
        <end position="173"/>
    </location>
</feature>
<dbReference type="RefSeq" id="WP_097894855.1">
    <property type="nucleotide sequence ID" value="NZ_NVOR01000026.1"/>
</dbReference>
<dbReference type="EMBL" id="NVOR01000026">
    <property type="protein sequence ID" value="PED82827.1"/>
    <property type="molecule type" value="Genomic_DNA"/>
</dbReference>
<keyword evidence="1" id="KW-0472">Membrane</keyword>
<reference evidence="3 4" key="1">
    <citation type="submission" date="2017-09" db="EMBL/GenBank/DDBJ databases">
        <title>Large-scale bioinformatics analysis of Bacillus genomes uncovers conserved roles of natural products in bacterial physiology.</title>
        <authorList>
            <consortium name="Agbiome Team Llc"/>
            <person name="Bleich R.M."/>
            <person name="Grubbs K.J."/>
            <person name="Santa Maria K.C."/>
            <person name="Allen S.E."/>
            <person name="Farag S."/>
            <person name="Shank E.A."/>
            <person name="Bowers A."/>
        </authorList>
    </citation>
    <scope>NUCLEOTIDE SEQUENCE [LARGE SCALE GENOMIC DNA]</scope>
    <source>
        <strain evidence="3 4">AFS092012</strain>
    </source>
</reference>
<dbReference type="InterPro" id="IPR026841">
    <property type="entry name" value="Aur1/Ipt1"/>
</dbReference>
<evidence type="ECO:0000256" key="1">
    <source>
        <dbReference type="SAM" id="Phobius"/>
    </source>
</evidence>
<proteinExistence type="predicted"/>
<feature type="transmembrane region" description="Helical" evidence="1">
    <location>
        <begin position="79"/>
        <end position="99"/>
    </location>
</feature>
<dbReference type="AlphaFoldDB" id="A0AA91ZTY1"/>
<accession>A0AA91ZTY1</accession>
<evidence type="ECO:0000313" key="3">
    <source>
        <dbReference type="EMBL" id="PED82827.1"/>
    </source>
</evidence>
<protein>
    <submittedName>
        <fullName evidence="3">Phosphoesterase</fullName>
    </submittedName>
</protein>
<organism evidence="3 4">
    <name type="scientific">Bacillus pseudomycoides</name>
    <dbReference type="NCBI Taxonomy" id="64104"/>
    <lineage>
        <taxon>Bacteria</taxon>
        <taxon>Bacillati</taxon>
        <taxon>Bacillota</taxon>
        <taxon>Bacilli</taxon>
        <taxon>Bacillales</taxon>
        <taxon>Bacillaceae</taxon>
        <taxon>Bacillus</taxon>
        <taxon>Bacillus cereus group</taxon>
    </lineage>
</organism>
<feature type="transmembrane region" description="Helical" evidence="1">
    <location>
        <begin position="179"/>
        <end position="201"/>
    </location>
</feature>
<dbReference type="SUPFAM" id="SSF48317">
    <property type="entry name" value="Acid phosphatase/Vanadium-dependent haloperoxidase"/>
    <property type="match status" value="1"/>
</dbReference>
<name>A0AA91ZTY1_9BACI</name>
<keyword evidence="1" id="KW-0812">Transmembrane</keyword>
<dbReference type="Gene3D" id="1.20.144.10">
    <property type="entry name" value="Phosphatidic acid phosphatase type 2/haloperoxidase"/>
    <property type="match status" value="1"/>
</dbReference>
<feature type="transmembrane region" description="Helical" evidence="1">
    <location>
        <begin position="51"/>
        <end position="72"/>
    </location>
</feature>
<dbReference type="InterPro" id="IPR036938">
    <property type="entry name" value="PAP2/HPO_sf"/>
</dbReference>
<evidence type="ECO:0000313" key="4">
    <source>
        <dbReference type="Proteomes" id="UP000221020"/>
    </source>
</evidence>